<dbReference type="InterPro" id="IPR014001">
    <property type="entry name" value="Helicase_ATP-bd"/>
</dbReference>
<dbReference type="SUPFAM" id="SSF52540">
    <property type="entry name" value="P-loop containing nucleoside triphosphate hydrolases"/>
    <property type="match status" value="2"/>
</dbReference>
<dbReference type="GO" id="GO:0005524">
    <property type="term" value="F:ATP binding"/>
    <property type="evidence" value="ECO:0007669"/>
    <property type="project" value="InterPro"/>
</dbReference>
<dbReference type="EMBL" id="JACHBQ010000001">
    <property type="protein sequence ID" value="MBB5639979.1"/>
    <property type="molecule type" value="Genomic_DNA"/>
</dbReference>
<dbReference type="CDD" id="cd18793">
    <property type="entry name" value="SF2_C_SNF"/>
    <property type="match status" value="1"/>
</dbReference>
<dbReference type="RefSeq" id="WP_052542092.1">
    <property type="nucleotide sequence ID" value="NZ_JACHBQ010000001.1"/>
</dbReference>
<feature type="region of interest" description="Disordered" evidence="2">
    <location>
        <begin position="19"/>
        <end position="47"/>
    </location>
</feature>
<dbReference type="PROSITE" id="PS51194">
    <property type="entry name" value="HELICASE_CTER"/>
    <property type="match status" value="1"/>
</dbReference>
<dbReference type="OrthoDB" id="9760715at2"/>
<dbReference type="InterPro" id="IPR038718">
    <property type="entry name" value="SNF2-like_sf"/>
</dbReference>
<evidence type="ECO:0000313" key="5">
    <source>
        <dbReference type="EMBL" id="MBB5639979.1"/>
    </source>
</evidence>
<dbReference type="PANTHER" id="PTHR10799">
    <property type="entry name" value="SNF2/RAD54 HELICASE FAMILY"/>
    <property type="match status" value="1"/>
</dbReference>
<dbReference type="Pfam" id="PF00271">
    <property type="entry name" value="Helicase_C"/>
    <property type="match status" value="1"/>
</dbReference>
<proteinExistence type="predicted"/>
<dbReference type="AlphaFoldDB" id="A0A7W8ZTM4"/>
<dbReference type="InterPro" id="IPR027417">
    <property type="entry name" value="P-loop_NTPase"/>
</dbReference>
<dbReference type="GO" id="GO:0016787">
    <property type="term" value="F:hydrolase activity"/>
    <property type="evidence" value="ECO:0007669"/>
    <property type="project" value="UniProtKB-KW"/>
</dbReference>
<keyword evidence="1" id="KW-0378">Hydrolase</keyword>
<dbReference type="Pfam" id="PF00176">
    <property type="entry name" value="SNF2-rel_dom"/>
    <property type="match status" value="1"/>
</dbReference>
<accession>A0A7W8ZTM4</accession>
<dbReference type="PROSITE" id="PS51192">
    <property type="entry name" value="HELICASE_ATP_BIND_1"/>
    <property type="match status" value="1"/>
</dbReference>
<evidence type="ECO:0000259" key="4">
    <source>
        <dbReference type="PROSITE" id="PS51194"/>
    </source>
</evidence>
<dbReference type="Gene3D" id="3.40.50.300">
    <property type="entry name" value="P-loop containing nucleotide triphosphate hydrolases"/>
    <property type="match status" value="1"/>
</dbReference>
<keyword evidence="5" id="KW-0547">Nucleotide-binding</keyword>
<dbReference type="InterPro" id="IPR000330">
    <property type="entry name" value="SNF2_N"/>
</dbReference>
<dbReference type="SMART" id="SM00487">
    <property type="entry name" value="DEXDc"/>
    <property type="match status" value="1"/>
</dbReference>
<feature type="domain" description="Helicase ATP-binding" evidence="3">
    <location>
        <begin position="553"/>
        <end position="723"/>
    </location>
</feature>
<dbReference type="SMART" id="SM00490">
    <property type="entry name" value="HELICc"/>
    <property type="match status" value="1"/>
</dbReference>
<gene>
    <name evidence="5" type="ORF">BJ997_000527</name>
</gene>
<keyword evidence="5" id="KW-0347">Helicase</keyword>
<organism evidence="5 6">
    <name type="scientific">Cryobacterium roopkundense</name>
    <dbReference type="NCBI Taxonomy" id="1001240"/>
    <lineage>
        <taxon>Bacteria</taxon>
        <taxon>Bacillati</taxon>
        <taxon>Actinomycetota</taxon>
        <taxon>Actinomycetes</taxon>
        <taxon>Micrococcales</taxon>
        <taxon>Microbacteriaceae</taxon>
        <taxon>Cryobacterium</taxon>
    </lineage>
</organism>
<dbReference type="Proteomes" id="UP000561726">
    <property type="component" value="Unassembled WGS sequence"/>
</dbReference>
<name>A0A7W8ZTM4_9MICO</name>
<evidence type="ECO:0000313" key="6">
    <source>
        <dbReference type="Proteomes" id="UP000561726"/>
    </source>
</evidence>
<comment type="caution">
    <text evidence="5">The sequence shown here is derived from an EMBL/GenBank/DDBJ whole genome shotgun (WGS) entry which is preliminary data.</text>
</comment>
<sequence length="1008" mass="111492">MTERDTGATPSWKALLAVPEKQGAASVSRHSGRIGSAPSTRVAGTPPTRMGLQFELREQLPRTNERWRGPTAQPVRTVVPGHGDFRLGVRPVVQNDNGNWVRASLAWNNLTFQVRELNLDPVQHRWFSELIALYRAVRMVYSSREADWIYLDEFSSPLLWHFLGRANELGIAFVGTSKNVTVNLGAEARVSLDVTREAADLRLATTLAIDEVPHAVESAGTIGSHGIYAYNFAPHAAFTLAPTPHPLTGEQLALVGRASAATVPETDVTEFLTEYYPALRRRMRIVSTDASVRFADPAPPVLVLTARFEEKHTLRLGADVEYREGSVITRLPLTPGADEAEARDTAAEAEVRARVAGVLADAELSAIPALQGVDAAEFTEKVLPRLRALAGVRVDVIGTEPAYRELTAAPTLTVTTVETDQRDWFDLGVLVSIEGKSVPFAPLFMALSKGHTRLLLIDNSYLSLRQPVFERLRELIEEARQLGEWKTGLRISRHQASLWADFEDLADETEQAVAWRTAVAGLLDATGIDPTPVPPGVTATLRPYQTHGFDWLAFLWRHRLGGILADDMGLGKTLQALTLIEHATRTDENTDENTDDRRPFLVVAPTSVVSNWVSEAARFTPGLTVRARTETEGGGRASIANAAAGADVIVTSYALFRLDFDAYQAHGWAGLILDEAQFVKNRASQAHLCAKELRTPFKLAITGTPLENNLLDLWSLLSIVAPGLFPSARLFTEDYVRPIERAENPALFAKLRRRIRPVLLRRTKETVAPELPAKQEQVLSIELNPEHRTIYDTFLQRERQKLLGLIEDMNKNRFIIFRSLTLLRLLSLDASLVDSAYAHVPSSKLDALFEQLDDVVAEGHRALVFSQFTSFLKLAAARLDAQGTPYCYLDGSTLRRSEVIDRFKTGLAPVFLISLKAGGFGLNLTEADYVFLLDPWWNPATEAQAVDRTHRIGQTRTVVVYRMVATGTIEEKVMALKQKKAKLFDSVMNDDAAFSESLTAADIRGLFD</sequence>
<dbReference type="InterPro" id="IPR049730">
    <property type="entry name" value="SNF2/RAD54-like_C"/>
</dbReference>
<dbReference type="GO" id="GO:0004386">
    <property type="term" value="F:helicase activity"/>
    <property type="evidence" value="ECO:0007669"/>
    <property type="project" value="UniProtKB-KW"/>
</dbReference>
<evidence type="ECO:0000256" key="1">
    <source>
        <dbReference type="ARBA" id="ARBA00022801"/>
    </source>
</evidence>
<reference evidence="5 6" key="1">
    <citation type="submission" date="2020-08" db="EMBL/GenBank/DDBJ databases">
        <title>Sequencing the genomes of 1000 actinobacteria strains.</title>
        <authorList>
            <person name="Klenk H.-P."/>
        </authorList>
    </citation>
    <scope>NUCLEOTIDE SEQUENCE [LARGE SCALE GENOMIC DNA]</scope>
    <source>
        <strain evidence="5 6">DSM 21065</strain>
    </source>
</reference>
<keyword evidence="5" id="KW-0067">ATP-binding</keyword>
<dbReference type="InterPro" id="IPR001650">
    <property type="entry name" value="Helicase_C-like"/>
</dbReference>
<dbReference type="Gene3D" id="3.40.50.10810">
    <property type="entry name" value="Tandem AAA-ATPase domain"/>
    <property type="match status" value="1"/>
</dbReference>
<evidence type="ECO:0000256" key="2">
    <source>
        <dbReference type="SAM" id="MobiDB-lite"/>
    </source>
</evidence>
<protein>
    <submittedName>
        <fullName evidence="5">Superfamily II DNA or RNA helicase</fullName>
    </submittedName>
</protein>
<feature type="domain" description="Helicase C-terminal" evidence="4">
    <location>
        <begin position="848"/>
        <end position="999"/>
    </location>
</feature>
<evidence type="ECO:0000259" key="3">
    <source>
        <dbReference type="PROSITE" id="PS51192"/>
    </source>
</evidence>